<proteinExistence type="predicted"/>
<dbReference type="EMBL" id="SLZQ01000004">
    <property type="protein sequence ID" value="TCS37531.1"/>
    <property type="molecule type" value="Genomic_DNA"/>
</dbReference>
<dbReference type="AlphaFoldDB" id="A0A4R3HYX8"/>
<comment type="caution">
    <text evidence="1">The sequence shown here is derived from an EMBL/GenBank/DDBJ whole genome shotgun (WGS) entry which is preliminary data.</text>
</comment>
<sequence length="96" mass="10365">MRSAISTELPAQSTPSIIGQAEAYLAKLPEITGEDIKSVLADGMVLVSGLLCSDTSDTPEQENQRKLANLVLAKMQRITRETSQHARPGSYPCFTS</sequence>
<keyword evidence="2" id="KW-1185">Reference proteome</keyword>
<accession>A0A4R3HYX8</accession>
<evidence type="ECO:0000313" key="2">
    <source>
        <dbReference type="Proteomes" id="UP000295382"/>
    </source>
</evidence>
<dbReference type="RefSeq" id="WP_132258461.1">
    <property type="nucleotide sequence ID" value="NZ_SLZQ01000004.1"/>
</dbReference>
<protein>
    <submittedName>
        <fullName evidence="1">Uncharacterized protein</fullName>
    </submittedName>
</protein>
<evidence type="ECO:0000313" key="1">
    <source>
        <dbReference type="EMBL" id="TCS37531.1"/>
    </source>
</evidence>
<name>A0A4R3HYX8_PAULE</name>
<organism evidence="1 2">
    <name type="scientific">Paucimonas lemoignei</name>
    <name type="common">Pseudomonas lemoignei</name>
    <dbReference type="NCBI Taxonomy" id="29443"/>
    <lineage>
        <taxon>Bacteria</taxon>
        <taxon>Pseudomonadati</taxon>
        <taxon>Pseudomonadota</taxon>
        <taxon>Betaproteobacteria</taxon>
        <taxon>Burkholderiales</taxon>
        <taxon>Burkholderiaceae</taxon>
        <taxon>Paucimonas</taxon>
    </lineage>
</organism>
<dbReference type="Proteomes" id="UP000295382">
    <property type="component" value="Unassembled WGS sequence"/>
</dbReference>
<reference evidence="1 2" key="1">
    <citation type="submission" date="2019-03" db="EMBL/GenBank/DDBJ databases">
        <title>Genomic Encyclopedia of Type Strains, Phase IV (KMG-IV): sequencing the most valuable type-strain genomes for metagenomic binning, comparative biology and taxonomic classification.</title>
        <authorList>
            <person name="Goeker M."/>
        </authorList>
    </citation>
    <scope>NUCLEOTIDE SEQUENCE [LARGE SCALE GENOMIC DNA]</scope>
    <source>
        <strain evidence="1 2">DSM 7445</strain>
    </source>
</reference>
<gene>
    <name evidence="1" type="ORF">EDC30_104335</name>
</gene>
<dbReference type="OrthoDB" id="9154954at2"/>